<feature type="short sequence motif" description="Q motif" evidence="10">
    <location>
        <begin position="504"/>
        <end position="532"/>
    </location>
</feature>
<dbReference type="FunFam" id="3.40.50.300:FF:000079">
    <property type="entry name" value="probable ATP-dependent RNA helicase DDX17"/>
    <property type="match status" value="1"/>
</dbReference>
<feature type="compositionally biased region" description="Basic and acidic residues" evidence="11">
    <location>
        <begin position="968"/>
        <end position="978"/>
    </location>
</feature>
<dbReference type="AlphaFoldDB" id="A0A517LG07"/>
<dbReference type="InterPro" id="IPR027417">
    <property type="entry name" value="P-loop_NTPase"/>
</dbReference>
<evidence type="ECO:0000256" key="7">
    <source>
        <dbReference type="ARBA" id="ARBA00022840"/>
    </source>
</evidence>
<keyword evidence="4" id="KW-0547">Nucleotide-binding</keyword>
<feature type="domain" description="DEAD-box RNA helicase Q" evidence="14">
    <location>
        <begin position="504"/>
        <end position="532"/>
    </location>
</feature>
<feature type="region of interest" description="Disordered" evidence="11">
    <location>
        <begin position="959"/>
        <end position="978"/>
    </location>
</feature>
<dbReference type="InterPro" id="IPR001650">
    <property type="entry name" value="Helicase_C-like"/>
</dbReference>
<dbReference type="Pfam" id="PF23469">
    <property type="entry name" value="KH_12"/>
    <property type="match status" value="1"/>
</dbReference>
<feature type="region of interest" description="Disordered" evidence="11">
    <location>
        <begin position="1"/>
        <end position="354"/>
    </location>
</feature>
<evidence type="ECO:0000256" key="10">
    <source>
        <dbReference type="PROSITE-ProRule" id="PRU00552"/>
    </source>
</evidence>
<dbReference type="InterPro" id="IPR014001">
    <property type="entry name" value="Helicase_ATP-bd"/>
</dbReference>
<evidence type="ECO:0000259" key="13">
    <source>
        <dbReference type="PROSITE" id="PS51194"/>
    </source>
</evidence>
<proteinExistence type="predicted"/>
<feature type="compositionally biased region" description="Basic and acidic residues" evidence="11">
    <location>
        <begin position="141"/>
        <end position="183"/>
    </location>
</feature>
<dbReference type="PANTHER" id="PTHR47958">
    <property type="entry name" value="ATP-DEPENDENT RNA HELICASE DBP3"/>
    <property type="match status" value="1"/>
</dbReference>
<evidence type="ECO:0000256" key="8">
    <source>
        <dbReference type="ARBA" id="ARBA00023242"/>
    </source>
</evidence>
<feature type="compositionally biased region" description="Basic and acidic residues" evidence="11">
    <location>
        <begin position="1"/>
        <end position="17"/>
    </location>
</feature>
<dbReference type="GO" id="GO:0005524">
    <property type="term" value="F:ATP binding"/>
    <property type="evidence" value="ECO:0007669"/>
    <property type="project" value="UniProtKB-KW"/>
</dbReference>
<dbReference type="InterPro" id="IPR056149">
    <property type="entry name" value="PRP5/DDX46/KHDC4_KH"/>
</dbReference>
<comment type="catalytic activity">
    <reaction evidence="9">
        <text>ATP + H2O = ADP + phosphate + H(+)</text>
        <dbReference type="Rhea" id="RHEA:13065"/>
        <dbReference type="ChEBI" id="CHEBI:15377"/>
        <dbReference type="ChEBI" id="CHEBI:15378"/>
        <dbReference type="ChEBI" id="CHEBI:30616"/>
        <dbReference type="ChEBI" id="CHEBI:43474"/>
        <dbReference type="ChEBI" id="CHEBI:456216"/>
        <dbReference type="EC" id="3.6.4.13"/>
    </reaction>
</comment>
<dbReference type="PROSITE" id="PS51195">
    <property type="entry name" value="Q_MOTIF"/>
    <property type="match status" value="1"/>
</dbReference>
<dbReference type="GO" id="GO:0005634">
    <property type="term" value="C:nucleus"/>
    <property type="evidence" value="ECO:0007669"/>
    <property type="project" value="UniProtKB-SubCell"/>
</dbReference>
<dbReference type="Pfam" id="PF00271">
    <property type="entry name" value="Helicase_C"/>
    <property type="match status" value="1"/>
</dbReference>
<dbReference type="OrthoDB" id="196131at2759"/>
<evidence type="ECO:0000313" key="16">
    <source>
        <dbReference type="Proteomes" id="UP000316270"/>
    </source>
</evidence>
<organism evidence="15 16">
    <name type="scientific">Venturia effusa</name>
    <dbReference type="NCBI Taxonomy" id="50376"/>
    <lineage>
        <taxon>Eukaryota</taxon>
        <taxon>Fungi</taxon>
        <taxon>Dikarya</taxon>
        <taxon>Ascomycota</taxon>
        <taxon>Pezizomycotina</taxon>
        <taxon>Dothideomycetes</taxon>
        <taxon>Pleosporomycetidae</taxon>
        <taxon>Venturiales</taxon>
        <taxon>Venturiaceae</taxon>
        <taxon>Venturia</taxon>
    </lineage>
</organism>
<dbReference type="SMART" id="SM00487">
    <property type="entry name" value="DEXDc"/>
    <property type="match status" value="1"/>
</dbReference>
<dbReference type="InterPro" id="IPR011545">
    <property type="entry name" value="DEAD/DEAH_box_helicase_dom"/>
</dbReference>
<reference evidence="15 16" key="1">
    <citation type="submission" date="2019-07" db="EMBL/GenBank/DDBJ databases">
        <title>Finished genome of Venturia effusa.</title>
        <authorList>
            <person name="Young C.A."/>
            <person name="Cox M.P."/>
            <person name="Ganley A.R.D."/>
            <person name="David W.J."/>
        </authorList>
    </citation>
    <scope>NUCLEOTIDE SEQUENCE [LARGE SCALE GENOMIC DNA]</scope>
    <source>
        <strain evidence="16">albino</strain>
    </source>
</reference>
<evidence type="ECO:0000259" key="12">
    <source>
        <dbReference type="PROSITE" id="PS51192"/>
    </source>
</evidence>
<keyword evidence="6" id="KW-0347">Helicase</keyword>
<comment type="subcellular location">
    <subcellularLocation>
        <location evidence="1">Nucleus</location>
    </subcellularLocation>
</comment>
<feature type="compositionally biased region" description="Basic and acidic residues" evidence="11">
    <location>
        <begin position="215"/>
        <end position="225"/>
    </location>
</feature>
<evidence type="ECO:0000256" key="1">
    <source>
        <dbReference type="ARBA" id="ARBA00004123"/>
    </source>
</evidence>
<feature type="domain" description="Helicase ATP-binding" evidence="12">
    <location>
        <begin position="535"/>
        <end position="713"/>
    </location>
</feature>
<dbReference type="Pfam" id="PF00270">
    <property type="entry name" value="DEAD"/>
    <property type="match status" value="1"/>
</dbReference>
<keyword evidence="5" id="KW-0378">Hydrolase</keyword>
<keyword evidence="7" id="KW-0067">ATP-binding</keyword>
<evidence type="ECO:0000256" key="11">
    <source>
        <dbReference type="SAM" id="MobiDB-lite"/>
    </source>
</evidence>
<feature type="compositionally biased region" description="Basic and acidic residues" evidence="11">
    <location>
        <begin position="26"/>
        <end position="119"/>
    </location>
</feature>
<dbReference type="SUPFAM" id="SSF52540">
    <property type="entry name" value="P-loop containing nucleoside triphosphate hydrolases"/>
    <property type="match status" value="2"/>
</dbReference>
<evidence type="ECO:0000256" key="9">
    <source>
        <dbReference type="ARBA" id="ARBA00047984"/>
    </source>
</evidence>
<dbReference type="PROSITE" id="PS51192">
    <property type="entry name" value="HELICASE_ATP_BIND_1"/>
    <property type="match status" value="1"/>
</dbReference>
<dbReference type="GO" id="GO:0003676">
    <property type="term" value="F:nucleic acid binding"/>
    <property type="evidence" value="ECO:0007669"/>
    <property type="project" value="InterPro"/>
</dbReference>
<evidence type="ECO:0000256" key="3">
    <source>
        <dbReference type="ARBA" id="ARBA00022664"/>
    </source>
</evidence>
<evidence type="ECO:0000256" key="2">
    <source>
        <dbReference type="ARBA" id="ARBA00012552"/>
    </source>
</evidence>
<name>A0A517LG07_9PEZI</name>
<dbReference type="GO" id="GO:0016787">
    <property type="term" value="F:hydrolase activity"/>
    <property type="evidence" value="ECO:0007669"/>
    <property type="project" value="UniProtKB-KW"/>
</dbReference>
<dbReference type="CDD" id="cd18787">
    <property type="entry name" value="SF2_C_DEAD"/>
    <property type="match status" value="1"/>
</dbReference>
<dbReference type="Gene3D" id="3.40.50.300">
    <property type="entry name" value="P-loop containing nucleotide triphosphate hydrolases"/>
    <property type="match status" value="2"/>
</dbReference>
<dbReference type="Proteomes" id="UP000316270">
    <property type="component" value="Chromosome 11"/>
</dbReference>
<feature type="compositionally biased region" description="Low complexity" evidence="11">
    <location>
        <begin position="189"/>
        <end position="211"/>
    </location>
</feature>
<evidence type="ECO:0000256" key="4">
    <source>
        <dbReference type="ARBA" id="ARBA00022741"/>
    </source>
</evidence>
<dbReference type="InterPro" id="IPR014014">
    <property type="entry name" value="RNA_helicase_DEAD_Q_motif"/>
</dbReference>
<dbReference type="EC" id="3.6.4.13" evidence="2"/>
<evidence type="ECO:0000259" key="14">
    <source>
        <dbReference type="PROSITE" id="PS51195"/>
    </source>
</evidence>
<dbReference type="STRING" id="50376.A0A517LG07"/>
<dbReference type="SMART" id="SM00490">
    <property type="entry name" value="HELICc"/>
    <property type="match status" value="1"/>
</dbReference>
<dbReference type="GO" id="GO:0003724">
    <property type="term" value="F:RNA helicase activity"/>
    <property type="evidence" value="ECO:0007669"/>
    <property type="project" value="UniProtKB-EC"/>
</dbReference>
<accession>A0A517LG07</accession>
<evidence type="ECO:0000256" key="6">
    <source>
        <dbReference type="ARBA" id="ARBA00022806"/>
    </source>
</evidence>
<keyword evidence="3" id="KW-0507">mRNA processing</keyword>
<keyword evidence="8" id="KW-0539">Nucleus</keyword>
<dbReference type="EMBL" id="CP042195">
    <property type="protein sequence ID" value="QDS74582.1"/>
    <property type="molecule type" value="Genomic_DNA"/>
</dbReference>
<feature type="domain" description="Helicase C-terminal" evidence="13">
    <location>
        <begin position="737"/>
        <end position="888"/>
    </location>
</feature>
<dbReference type="PROSITE" id="PS51194">
    <property type="entry name" value="HELICASE_CTER"/>
    <property type="match status" value="1"/>
</dbReference>
<feature type="compositionally biased region" description="Polar residues" evidence="11">
    <location>
        <begin position="248"/>
        <end position="276"/>
    </location>
</feature>
<feature type="compositionally biased region" description="Basic residues" evidence="11">
    <location>
        <begin position="120"/>
        <end position="140"/>
    </location>
</feature>
<evidence type="ECO:0000313" key="15">
    <source>
        <dbReference type="EMBL" id="QDS74582.1"/>
    </source>
</evidence>
<dbReference type="GO" id="GO:0006397">
    <property type="term" value="P:mRNA processing"/>
    <property type="evidence" value="ECO:0007669"/>
    <property type="project" value="UniProtKB-KW"/>
</dbReference>
<evidence type="ECO:0000256" key="5">
    <source>
        <dbReference type="ARBA" id="ARBA00022801"/>
    </source>
</evidence>
<sequence length="1132" mass="125149">MASSRDGRRASRPDLFEGRLVGRGAADNDHTNGREYLDRDRGRDRDRDREYFRDGRAPRDRRDDRADDRRDDRRDTRRDYDRRGGDYDSRRPRYEAYRRDRDRRSDRWEDDRPYRGGGDRRRRSRSPGRRTRSPSRRSRSRDRSSRADEEAERLEKQKLAKRLEATAKWKAERQAKLDAEKAAAEQSRSTAPNTPAATASAAPSPTASLPAEQDSAPKPKFDPKKIAKKAKSLIPGAKAALGQDISIPVSTKSEASRTANNPSLTSSGSKSGTQPHVASKVGGFGLNASGQATADGPAKKAMGLDDDQDEARILEKLPTFSDHNYEDTAQANTPDDTSDMGEDAGIQQELAALAARREAADNGLMAADANGDVPMEDIVAQEEPDAMDEDVDPLDAFMSNLDHTMPEADFMSMKKRPEALYGEDVLGEETEIVEDDELAKFAARKKKKELKPVNHGKIEYEPFKKQFYIEPEELKDMDDAELQALRFELDGIKVRGKDVPKPLLSWPQMGLSVPALEVIRSLKYEKPTPIQSQAVPTIMAGRDVIAVAKTGSGKTMGFLLPMFRHIKDQRPLSKKDGPIAIVLAPTRELANQIHGECKPFLKALGLRAAVCFGQASLKDNIDKIKLGVEIVVATPGRLIDLATVNNGQLLSFRRVTYLVLDEADRLWDMGFAPQVNALIHQIRPDRQFVMFSATFPPSMEELARKVLRKPVEIIVGGRATVAPEIEQIIEVREQSSKFPRLLEILGEAYRDETEARTLIFVDRQEAADELFLVLTQRQFAVGSMHGGREQSDRSSTIEDFKSGALPIVVATSVAARGLDVKQLKIVINYDVPSHLEDYIHRAGRTGRAGQTGTCYTFITEEQGRFAPDLCKALKQSGKEVPESLKALQADYFEKVKSGKAKASSRGFGGHGIEKIDAARDATRGVLGGKYATEDKEAGDKAVAKDKEPEIVIHSLADAAKQEAQSPKPSEESSHPKIEVHKREKIDTKGMDPLAAAKLAASRLTGRLTQPNALRSGQSVDNRGPDAGDYHATLQINDQPQKARWAVTNRTNVSKILESTGVSITSKGVYYPPGKEPTAPSDLPKLYLLVEGDSEASVMEAMRELYRLLKEGAIMAAEAELRAPRAGGRYSMI</sequence>
<protein>
    <recommendedName>
        <fullName evidence="2">RNA helicase</fullName>
        <ecNumber evidence="2">3.6.4.13</ecNumber>
    </recommendedName>
</protein>
<gene>
    <name evidence="15" type="ORF">FKW77_008246</name>
</gene>
<keyword evidence="16" id="KW-1185">Reference proteome</keyword>